<dbReference type="InterPro" id="IPR001849">
    <property type="entry name" value="PH_domain"/>
</dbReference>
<feature type="non-terminal residue" evidence="3">
    <location>
        <position position="1"/>
    </location>
</feature>
<dbReference type="PROSITE" id="PS50003">
    <property type="entry name" value="PH_DOMAIN"/>
    <property type="match status" value="1"/>
</dbReference>
<sequence length="78" mass="9314">PSRPSKKIHNFGKRSNSIRRNPSAPVIKRNWLYKQDSTGMKLWKKRWFVLSDLCLFYYREPHIRVLLSSNLCCIFSLS</sequence>
<dbReference type="Pfam" id="PF00169">
    <property type="entry name" value="PH"/>
    <property type="match status" value="1"/>
</dbReference>
<comment type="caution">
    <text evidence="3">The sequence shown here is derived from an EMBL/GenBank/DDBJ whole genome shotgun (WGS) entry which is preliminary data.</text>
</comment>
<feature type="domain" description="PH" evidence="2">
    <location>
        <begin position="25"/>
        <end position="78"/>
    </location>
</feature>
<protein>
    <submittedName>
        <fullName evidence="3">Pleckstrin y domain-containing A member 5</fullName>
    </submittedName>
</protein>
<evidence type="ECO:0000259" key="2">
    <source>
        <dbReference type="PROSITE" id="PS50003"/>
    </source>
</evidence>
<dbReference type="PANTHER" id="PTHR12752">
    <property type="entry name" value="PHOSPHOINOSITOL 3-PHOSPHATE-BINDING PROTEIN"/>
    <property type="match status" value="1"/>
</dbReference>
<evidence type="ECO:0000256" key="1">
    <source>
        <dbReference type="SAM" id="MobiDB-lite"/>
    </source>
</evidence>
<evidence type="ECO:0000313" key="3">
    <source>
        <dbReference type="EMBL" id="MEQ2176912.1"/>
    </source>
</evidence>
<dbReference type="EMBL" id="JAHRIO010056559">
    <property type="protein sequence ID" value="MEQ2176912.1"/>
    <property type="molecule type" value="Genomic_DNA"/>
</dbReference>
<proteinExistence type="predicted"/>
<dbReference type="InterPro" id="IPR011993">
    <property type="entry name" value="PH-like_dom_sf"/>
</dbReference>
<dbReference type="Proteomes" id="UP001476798">
    <property type="component" value="Unassembled WGS sequence"/>
</dbReference>
<keyword evidence="4" id="KW-1185">Reference proteome</keyword>
<dbReference type="Gene3D" id="2.30.29.30">
    <property type="entry name" value="Pleckstrin-homology domain (PH domain)/Phosphotyrosine-binding domain (PTB)"/>
    <property type="match status" value="1"/>
</dbReference>
<dbReference type="PANTHER" id="PTHR12752:SF3">
    <property type="entry name" value="PLECKSTRIN HOMOLOGY DOMAIN-CONTAINING FAMILY A MEMBER 5"/>
    <property type="match status" value="1"/>
</dbReference>
<name>A0ABV0NZM3_9TELE</name>
<feature type="compositionally biased region" description="Basic residues" evidence="1">
    <location>
        <begin position="1"/>
        <end position="12"/>
    </location>
</feature>
<accession>A0ABV0NZM3</accession>
<organism evidence="3 4">
    <name type="scientific">Goodea atripinnis</name>
    <dbReference type="NCBI Taxonomy" id="208336"/>
    <lineage>
        <taxon>Eukaryota</taxon>
        <taxon>Metazoa</taxon>
        <taxon>Chordata</taxon>
        <taxon>Craniata</taxon>
        <taxon>Vertebrata</taxon>
        <taxon>Euteleostomi</taxon>
        <taxon>Actinopterygii</taxon>
        <taxon>Neopterygii</taxon>
        <taxon>Teleostei</taxon>
        <taxon>Neoteleostei</taxon>
        <taxon>Acanthomorphata</taxon>
        <taxon>Ovalentaria</taxon>
        <taxon>Atherinomorphae</taxon>
        <taxon>Cyprinodontiformes</taxon>
        <taxon>Goodeidae</taxon>
        <taxon>Goodea</taxon>
    </lineage>
</organism>
<dbReference type="SUPFAM" id="SSF50729">
    <property type="entry name" value="PH domain-like"/>
    <property type="match status" value="1"/>
</dbReference>
<evidence type="ECO:0000313" key="4">
    <source>
        <dbReference type="Proteomes" id="UP001476798"/>
    </source>
</evidence>
<gene>
    <name evidence="3" type="primary">PLEKHA5_3</name>
    <name evidence="3" type="ORF">GOODEAATRI_033081</name>
</gene>
<feature type="region of interest" description="Disordered" evidence="1">
    <location>
        <begin position="1"/>
        <end position="21"/>
    </location>
</feature>
<reference evidence="3 4" key="1">
    <citation type="submission" date="2021-06" db="EMBL/GenBank/DDBJ databases">
        <authorList>
            <person name="Palmer J.M."/>
        </authorList>
    </citation>
    <scope>NUCLEOTIDE SEQUENCE [LARGE SCALE GENOMIC DNA]</scope>
    <source>
        <strain evidence="3 4">GA_2019</strain>
        <tissue evidence="3">Muscle</tissue>
    </source>
</reference>